<feature type="domain" description="Copper amine oxidase catalytic" evidence="1">
    <location>
        <begin position="17"/>
        <end position="52"/>
    </location>
</feature>
<dbReference type="EC" id="1.4.3.21" evidence="2"/>
<dbReference type="GO" id="GO:0008131">
    <property type="term" value="F:primary methylamine oxidase activity"/>
    <property type="evidence" value="ECO:0007669"/>
    <property type="project" value="UniProtKB-EC"/>
</dbReference>
<name>A0A2X3J202_9ENTR</name>
<dbReference type="EMBL" id="UAVU01000011">
    <property type="protein sequence ID" value="SQC93576.1"/>
    <property type="molecule type" value="Genomic_DNA"/>
</dbReference>
<gene>
    <name evidence="2" type="primary">maoA_1</name>
    <name evidence="2" type="ORF">NCTC12120_06690</name>
</gene>
<dbReference type="Pfam" id="PF01179">
    <property type="entry name" value="Cu_amine_oxid"/>
    <property type="match status" value="1"/>
</dbReference>
<dbReference type="GO" id="GO:0048038">
    <property type="term" value="F:quinone binding"/>
    <property type="evidence" value="ECO:0007669"/>
    <property type="project" value="InterPro"/>
</dbReference>
<dbReference type="AlphaFoldDB" id="A0A2X3J202"/>
<proteinExistence type="predicted"/>
<keyword evidence="2" id="KW-0560">Oxidoreductase</keyword>
<dbReference type="GO" id="GO:0005507">
    <property type="term" value="F:copper ion binding"/>
    <property type="evidence" value="ECO:0007669"/>
    <property type="project" value="InterPro"/>
</dbReference>
<reference evidence="2 3" key="1">
    <citation type="submission" date="2018-06" db="EMBL/GenBank/DDBJ databases">
        <authorList>
            <consortium name="Pathogen Informatics"/>
            <person name="Doyle S."/>
        </authorList>
    </citation>
    <scope>NUCLEOTIDE SEQUENCE [LARGE SCALE GENOMIC DNA]</scope>
    <source>
        <strain evidence="2 3">NCTC12120</strain>
    </source>
</reference>
<dbReference type="InterPro" id="IPR015798">
    <property type="entry name" value="Cu_amine_oxidase_C"/>
</dbReference>
<dbReference type="Proteomes" id="UP000251197">
    <property type="component" value="Unassembled WGS sequence"/>
</dbReference>
<organism evidence="2 3">
    <name type="scientific">Cedecea neteri</name>
    <dbReference type="NCBI Taxonomy" id="158822"/>
    <lineage>
        <taxon>Bacteria</taxon>
        <taxon>Pseudomonadati</taxon>
        <taxon>Pseudomonadota</taxon>
        <taxon>Gammaproteobacteria</taxon>
        <taxon>Enterobacterales</taxon>
        <taxon>Enterobacteriaceae</taxon>
        <taxon>Cedecea</taxon>
    </lineage>
</organism>
<accession>A0A2X3J202</accession>
<protein>
    <submittedName>
        <fullName evidence="2">Primary amine oxidase</fullName>
        <ecNumber evidence="2">1.4.3.21</ecNumber>
    </submittedName>
</protein>
<evidence type="ECO:0000259" key="1">
    <source>
        <dbReference type="Pfam" id="PF01179"/>
    </source>
</evidence>
<evidence type="ECO:0000313" key="3">
    <source>
        <dbReference type="Proteomes" id="UP000251197"/>
    </source>
</evidence>
<dbReference type="InterPro" id="IPR036460">
    <property type="entry name" value="Cu_amine_oxidase_C_sf"/>
</dbReference>
<evidence type="ECO:0000313" key="2">
    <source>
        <dbReference type="EMBL" id="SQC93576.1"/>
    </source>
</evidence>
<dbReference type="GO" id="GO:0009308">
    <property type="term" value="P:amine metabolic process"/>
    <property type="evidence" value="ECO:0007669"/>
    <property type="project" value="InterPro"/>
</dbReference>
<dbReference type="SUPFAM" id="SSF49998">
    <property type="entry name" value="Amine oxidase catalytic domain"/>
    <property type="match status" value="1"/>
</dbReference>
<sequence length="66" mass="7777">MMAATGRPPTSSRWISFEPEGKNYTITGDTIHWQNWDLHLRLNSRVGPIISHRDLQRQRHQTEDHV</sequence>
<dbReference type="Gene3D" id="2.70.98.20">
    <property type="entry name" value="Copper amine oxidase, catalytic domain"/>
    <property type="match status" value="1"/>
</dbReference>